<feature type="region of interest" description="Disordered" evidence="1">
    <location>
        <begin position="373"/>
        <end position="417"/>
    </location>
</feature>
<proteinExistence type="predicted"/>
<evidence type="ECO:0000313" key="2">
    <source>
        <dbReference type="Proteomes" id="UP000694920"/>
    </source>
</evidence>
<organism evidence="2 4">
    <name type="scientific">Cephus cinctus</name>
    <name type="common">Wheat stem sawfly</name>
    <dbReference type="NCBI Taxonomy" id="211228"/>
    <lineage>
        <taxon>Eukaryota</taxon>
        <taxon>Metazoa</taxon>
        <taxon>Ecdysozoa</taxon>
        <taxon>Arthropoda</taxon>
        <taxon>Hexapoda</taxon>
        <taxon>Insecta</taxon>
        <taxon>Pterygota</taxon>
        <taxon>Neoptera</taxon>
        <taxon>Endopterygota</taxon>
        <taxon>Hymenoptera</taxon>
        <taxon>Cephoidea</taxon>
        <taxon>Cephidae</taxon>
        <taxon>Cephus</taxon>
    </lineage>
</organism>
<feature type="region of interest" description="Disordered" evidence="1">
    <location>
        <begin position="429"/>
        <end position="504"/>
    </location>
</feature>
<dbReference type="AlphaFoldDB" id="A0AAJ7VXL2"/>
<dbReference type="RefSeq" id="XP_024936518.1">
    <property type="nucleotide sequence ID" value="XM_025080750.1"/>
</dbReference>
<reference evidence="3 4" key="1">
    <citation type="submission" date="2025-04" db="UniProtKB">
        <authorList>
            <consortium name="RefSeq"/>
        </authorList>
    </citation>
    <scope>IDENTIFICATION</scope>
</reference>
<name>A0AAJ7VXL2_CEPCN</name>
<evidence type="ECO:0000313" key="3">
    <source>
        <dbReference type="RefSeq" id="XP_015586046.1"/>
    </source>
</evidence>
<dbReference type="Proteomes" id="UP000694920">
    <property type="component" value="Unplaced"/>
</dbReference>
<accession>A0AAJ7VXL2</accession>
<keyword evidence="2" id="KW-1185">Reference proteome</keyword>
<gene>
    <name evidence="3 4 5" type="primary">LOC107263395</name>
</gene>
<feature type="compositionally biased region" description="Basic residues" evidence="1">
    <location>
        <begin position="469"/>
        <end position="481"/>
    </location>
</feature>
<dbReference type="GeneID" id="107263395"/>
<feature type="region of interest" description="Disordered" evidence="1">
    <location>
        <begin position="1"/>
        <end position="39"/>
    </location>
</feature>
<feature type="compositionally biased region" description="Basic and acidic residues" evidence="1">
    <location>
        <begin position="378"/>
        <end position="390"/>
    </location>
</feature>
<dbReference type="RefSeq" id="XP_024936517.1">
    <property type="nucleotide sequence ID" value="XM_025080749.1"/>
</dbReference>
<sequence>MSSLRRPPGPVRQLSLQQPPRRQQVRRQRSAEDEKPLQIYANPIRAKLCPVQKSDSERPRVRIAWGDHDSSGNQVQVIARQLPGKPRPPAKPTKFSSRNLPHEKATILYSRQELAERLRLAWKQREDNRSNLDIFLAHNTVEERSESQMSTSTSIAAPRTPAPRVEKNLAKEDERPVPSIMVNNKPICTIDQTDYQQSESINSERDANHAIETSIDTRSDEIMDMGFVRSTEETTSFIECKTLASNYLEEEVTDSVGKEVTEILSSNNLDDHRLETIMGTTKDETNEDNPRELKISEVDVFTTEELIEVVETVVREKSCMSIRCSSDATMFLPASLNSPKQDSTRITLDKDLSQAKIKRANFHDCTNKAFVAPPVEKSGTKEKMLKDNISERTTSSRRTSSAPPQRRSTSAPGPRTQVNIVIDATGIARADPSSQEGKLLERKDTVSGTTCNEAPVKTAISNRAIKSAPMKRRAKSGKRRIAINSKDGEEDQERPRRATGSRVKQTLEKKSTDVITMVSLVSSADSDSDIDRISPRDDKLIYELRNKLPTTPIIKNSCCQPIATSRKPIKSVSFQQDSFDDEEEVTKDEKKLLQPRYTFVYRGTGSALPTPEEASIWRSEVGTTLSTAELNGDDKETTEILVTDREKRCLAVPIGDIRDKKRKLLRTRSIPPRGVGNERQLIMTEIQNSVQQSKQVTVTESRNLSHQTQVLSEVSTLKIESSTTISVSDAKTDRAPAEPQFQTIKEKECWHLYRRMCDKGVYVSFDTVLRGMLTPTEYRLRQKELTQDC</sequence>
<feature type="compositionally biased region" description="Low complexity" evidence="1">
    <location>
        <begin position="392"/>
        <end position="412"/>
    </location>
</feature>
<protein>
    <submittedName>
        <fullName evidence="3 4">Uncharacterized protein LOC107263395</fullName>
    </submittedName>
</protein>
<evidence type="ECO:0000256" key="1">
    <source>
        <dbReference type="SAM" id="MobiDB-lite"/>
    </source>
</evidence>
<dbReference type="RefSeq" id="XP_015586046.1">
    <property type="nucleotide sequence ID" value="XM_015730560.2"/>
</dbReference>
<feature type="compositionally biased region" description="Low complexity" evidence="1">
    <location>
        <begin position="11"/>
        <end position="22"/>
    </location>
</feature>
<evidence type="ECO:0000313" key="5">
    <source>
        <dbReference type="RefSeq" id="XP_024936518.1"/>
    </source>
</evidence>
<dbReference type="KEGG" id="ccin:107263395"/>
<evidence type="ECO:0000313" key="4">
    <source>
        <dbReference type="RefSeq" id="XP_024936517.1"/>
    </source>
</evidence>